<reference evidence="9" key="1">
    <citation type="journal article" date="2020" name="Nat. Commun.">
        <title>Large-scale genome sequencing of mycorrhizal fungi provides insights into the early evolution of symbiotic traits.</title>
        <authorList>
            <person name="Miyauchi S."/>
            <person name="Kiss E."/>
            <person name="Kuo A."/>
            <person name="Drula E."/>
            <person name="Kohler A."/>
            <person name="Sanchez-Garcia M."/>
            <person name="Morin E."/>
            <person name="Andreopoulos B."/>
            <person name="Barry K.W."/>
            <person name="Bonito G."/>
            <person name="Buee M."/>
            <person name="Carver A."/>
            <person name="Chen C."/>
            <person name="Cichocki N."/>
            <person name="Clum A."/>
            <person name="Culley D."/>
            <person name="Crous P.W."/>
            <person name="Fauchery L."/>
            <person name="Girlanda M."/>
            <person name="Hayes R.D."/>
            <person name="Keri Z."/>
            <person name="LaButti K."/>
            <person name="Lipzen A."/>
            <person name="Lombard V."/>
            <person name="Magnuson J."/>
            <person name="Maillard F."/>
            <person name="Murat C."/>
            <person name="Nolan M."/>
            <person name="Ohm R.A."/>
            <person name="Pangilinan J."/>
            <person name="Pereira M.F."/>
            <person name="Perotto S."/>
            <person name="Peter M."/>
            <person name="Pfister S."/>
            <person name="Riley R."/>
            <person name="Sitrit Y."/>
            <person name="Stielow J.B."/>
            <person name="Szollosi G."/>
            <person name="Zifcakova L."/>
            <person name="Stursova M."/>
            <person name="Spatafora J.W."/>
            <person name="Tedersoo L."/>
            <person name="Vaario L.M."/>
            <person name="Yamada A."/>
            <person name="Yan M."/>
            <person name="Wang P."/>
            <person name="Xu J."/>
            <person name="Bruns T."/>
            <person name="Baldrian P."/>
            <person name="Vilgalys R."/>
            <person name="Dunand C."/>
            <person name="Henrissat B."/>
            <person name="Grigoriev I.V."/>
            <person name="Hibbett D."/>
            <person name="Nagy L.G."/>
            <person name="Martin F.M."/>
        </authorList>
    </citation>
    <scope>NUCLEOTIDE SEQUENCE</scope>
    <source>
        <strain evidence="9">UH-Tt-Lm1</strain>
    </source>
</reference>
<feature type="compositionally biased region" description="Acidic residues" evidence="6">
    <location>
        <begin position="475"/>
        <end position="491"/>
    </location>
</feature>
<keyword evidence="3" id="KW-0342">GTP-binding</keyword>
<comment type="subcellular location">
    <subcellularLocation>
        <location evidence="1">Nucleus</location>
    </subcellularLocation>
</comment>
<feature type="region of interest" description="Disordered" evidence="6">
    <location>
        <begin position="472"/>
        <end position="597"/>
    </location>
</feature>
<reference evidence="9" key="2">
    <citation type="submission" date="2020-11" db="EMBL/GenBank/DDBJ databases">
        <authorList>
            <consortium name="DOE Joint Genome Institute"/>
            <person name="Kuo A."/>
            <person name="Miyauchi S."/>
            <person name="Kiss E."/>
            <person name="Drula E."/>
            <person name="Kohler A."/>
            <person name="Sanchez-Garcia M."/>
            <person name="Andreopoulos B."/>
            <person name="Barry K.W."/>
            <person name="Bonito G."/>
            <person name="Buee M."/>
            <person name="Carver A."/>
            <person name="Chen C."/>
            <person name="Cichocki N."/>
            <person name="Clum A."/>
            <person name="Culley D."/>
            <person name="Crous P.W."/>
            <person name="Fauchery L."/>
            <person name="Girlanda M."/>
            <person name="Hayes R."/>
            <person name="Keri Z."/>
            <person name="Labutti K."/>
            <person name="Lipzen A."/>
            <person name="Lombard V."/>
            <person name="Magnuson J."/>
            <person name="Maillard F."/>
            <person name="Morin E."/>
            <person name="Murat C."/>
            <person name="Nolan M."/>
            <person name="Ohm R."/>
            <person name="Pangilinan J."/>
            <person name="Pereira M."/>
            <person name="Perotto S."/>
            <person name="Peter M."/>
            <person name="Riley R."/>
            <person name="Sitrit Y."/>
            <person name="Stielow B."/>
            <person name="Szollosi G."/>
            <person name="Zifcakova L."/>
            <person name="Stursova M."/>
            <person name="Spatafora J.W."/>
            <person name="Tedersoo L."/>
            <person name="Vaario L.-M."/>
            <person name="Yamada A."/>
            <person name="Yan M."/>
            <person name="Wang P."/>
            <person name="Xu J."/>
            <person name="Bruns T."/>
            <person name="Baldrian P."/>
            <person name="Vilgalys R."/>
            <person name="Henrissat B."/>
            <person name="Grigoriev I.V."/>
            <person name="Hibbett D."/>
            <person name="Nagy L.G."/>
            <person name="Martin F.M."/>
        </authorList>
    </citation>
    <scope>NUCLEOTIDE SEQUENCE</scope>
    <source>
        <strain evidence="9">UH-Tt-Lm1</strain>
    </source>
</reference>
<dbReference type="Proteomes" id="UP000736335">
    <property type="component" value="Unassembled WGS sequence"/>
</dbReference>
<evidence type="ECO:0000256" key="6">
    <source>
        <dbReference type="SAM" id="MobiDB-lite"/>
    </source>
</evidence>
<evidence type="ECO:0000313" key="10">
    <source>
        <dbReference type="Proteomes" id="UP000736335"/>
    </source>
</evidence>
<gene>
    <name evidence="9" type="ORF">BJ322DRAFT_321735</name>
</gene>
<keyword evidence="2" id="KW-0547">Nucleotide-binding</keyword>
<dbReference type="GO" id="GO:0005525">
    <property type="term" value="F:GTP binding"/>
    <property type="evidence" value="ECO:0007669"/>
    <property type="project" value="UniProtKB-KW"/>
</dbReference>
<name>A0A9P6H6S6_9AGAM</name>
<feature type="coiled-coil region" evidence="5">
    <location>
        <begin position="58"/>
        <end position="92"/>
    </location>
</feature>
<evidence type="ECO:0000256" key="5">
    <source>
        <dbReference type="SAM" id="Coils"/>
    </source>
</evidence>
<evidence type="ECO:0000259" key="8">
    <source>
        <dbReference type="Pfam" id="PF08701"/>
    </source>
</evidence>
<keyword evidence="10" id="KW-1185">Reference proteome</keyword>
<dbReference type="PANTHER" id="PTHR11089">
    <property type="entry name" value="GTP-BINDING PROTEIN-RELATED"/>
    <property type="match status" value="1"/>
</dbReference>
<dbReference type="OrthoDB" id="10266128at2759"/>
<evidence type="ECO:0000259" key="7">
    <source>
        <dbReference type="Pfam" id="PF01926"/>
    </source>
</evidence>
<organism evidence="9 10">
    <name type="scientific">Thelephora terrestris</name>
    <dbReference type="NCBI Taxonomy" id="56493"/>
    <lineage>
        <taxon>Eukaryota</taxon>
        <taxon>Fungi</taxon>
        <taxon>Dikarya</taxon>
        <taxon>Basidiomycota</taxon>
        <taxon>Agaricomycotina</taxon>
        <taxon>Agaricomycetes</taxon>
        <taxon>Thelephorales</taxon>
        <taxon>Thelephoraceae</taxon>
        <taxon>Thelephora</taxon>
    </lineage>
</organism>
<dbReference type="Pfam" id="PF01926">
    <property type="entry name" value="MMR_HSR1"/>
    <property type="match status" value="1"/>
</dbReference>
<dbReference type="InterPro" id="IPR006073">
    <property type="entry name" value="GTP-bd"/>
</dbReference>
<evidence type="ECO:0000256" key="2">
    <source>
        <dbReference type="ARBA" id="ARBA00022741"/>
    </source>
</evidence>
<accession>A0A9P6H6S6</accession>
<keyword evidence="5" id="KW-0175">Coiled coil</keyword>
<dbReference type="SUPFAM" id="SSF52540">
    <property type="entry name" value="P-loop containing nucleoside triphosphate hydrolases"/>
    <property type="match status" value="1"/>
</dbReference>
<dbReference type="GO" id="GO:0005730">
    <property type="term" value="C:nucleolus"/>
    <property type="evidence" value="ECO:0007669"/>
    <property type="project" value="TreeGrafter"/>
</dbReference>
<dbReference type="InterPro" id="IPR050755">
    <property type="entry name" value="TRAFAC_YlqF/YawG_RiboMat"/>
</dbReference>
<comment type="caution">
    <text evidence="9">The sequence shown here is derived from an EMBL/GenBank/DDBJ whole genome shotgun (WGS) entry which is preliminary data.</text>
</comment>
<evidence type="ECO:0000256" key="4">
    <source>
        <dbReference type="ARBA" id="ARBA00023242"/>
    </source>
</evidence>
<feature type="domain" description="Guanine nucleotide-binding protein-like 3 N-terminal" evidence="8">
    <location>
        <begin position="14"/>
        <end position="87"/>
    </location>
</feature>
<dbReference type="InterPro" id="IPR023179">
    <property type="entry name" value="GTP-bd_ortho_bundle_sf"/>
</dbReference>
<feature type="domain" description="G" evidence="7">
    <location>
        <begin position="243"/>
        <end position="319"/>
    </location>
</feature>
<evidence type="ECO:0000256" key="1">
    <source>
        <dbReference type="ARBA" id="ARBA00004123"/>
    </source>
</evidence>
<evidence type="ECO:0000313" key="9">
    <source>
        <dbReference type="EMBL" id="KAF9780215.1"/>
    </source>
</evidence>
<protein>
    <submittedName>
        <fullName evidence="9">P-loop containing nucleoside triphosphate hydrolase protein</fullName>
    </submittedName>
</protein>
<dbReference type="EMBL" id="WIUZ02000017">
    <property type="protein sequence ID" value="KAF9780215.1"/>
    <property type="molecule type" value="Genomic_DNA"/>
</dbReference>
<dbReference type="InterPro" id="IPR027417">
    <property type="entry name" value="P-loop_NTPase"/>
</dbReference>
<keyword evidence="4" id="KW-0539">Nucleus</keyword>
<evidence type="ECO:0000256" key="3">
    <source>
        <dbReference type="ARBA" id="ARBA00023134"/>
    </source>
</evidence>
<feature type="compositionally biased region" description="Acidic residues" evidence="6">
    <location>
        <begin position="499"/>
        <end position="535"/>
    </location>
</feature>
<sequence length="597" mass="66073">MPRIRKKTSKRVNLHQRARIKGKARETRKKRKRDAKTNPQWKSKKAKDPGIPANFPYKDQILAEIAEERRQVAEAKEKRKEEKQAAKLVAAEAGDDAQTVAGSSTAPGMKGTRATIQPAASDDEDAPILLNPEYPHFQAIFEKSDVILHVLDARDPLSFRSSHIESLANKKPEQRLVFVLNKTDMCPRESVSAWATHLRASHPTVIFSVPGDGPKAFQDALGATTALELLREWAEQKGEDLVVAVIGTTNVGKSSVINALAHKASCPVYKLSNKPIQTPSTTMYPQEVVVEAAGRSLRLIDTPGLFWEYPEDASKEDAVALKARDILLRSRGRIDHLKDPLPPLNHIVQNAKKQDLMLLYNLPAFADNDMGAFLNGVARLNNLLKKTAEPDQILAARIVLRDWNTGKFPRFTLPPSSPSASSVADAALGKAYAKDDGTLSRLRTRSELRKSGGLVKMNSGDICKRTLVLDTEWISPEDSEPSEDEDEDDAMLDFHGSDGDDEDGVGDDNEDEDEDEEEESEDEGDDEDEQEESEVEPPPLPSKRKRPAEPSRGPKAPPKKRVAFDLQKPVRGVGLPSKPTPPKPDIKRPTLVSKKRR</sequence>
<feature type="compositionally biased region" description="Basic residues" evidence="6">
    <location>
        <begin position="1"/>
        <end position="34"/>
    </location>
</feature>
<dbReference type="GO" id="GO:0016787">
    <property type="term" value="F:hydrolase activity"/>
    <property type="evidence" value="ECO:0007669"/>
    <property type="project" value="UniProtKB-KW"/>
</dbReference>
<dbReference type="InterPro" id="IPR014813">
    <property type="entry name" value="Gnl3_N_dom"/>
</dbReference>
<proteinExistence type="predicted"/>
<dbReference type="PANTHER" id="PTHR11089:SF30">
    <property type="entry name" value="GUANINE NUCLEOTIDE-BINDING PROTEIN-LIKE 3 HOMOLOG"/>
    <property type="match status" value="1"/>
</dbReference>
<dbReference type="Gene3D" id="1.10.1580.10">
    <property type="match status" value="1"/>
</dbReference>
<dbReference type="AlphaFoldDB" id="A0A9P6H6S6"/>
<keyword evidence="9" id="KW-0378">Hydrolase</keyword>
<dbReference type="Pfam" id="PF08701">
    <property type="entry name" value="GN3L_Grn1"/>
    <property type="match status" value="1"/>
</dbReference>
<feature type="region of interest" description="Disordered" evidence="6">
    <location>
        <begin position="1"/>
        <end position="55"/>
    </location>
</feature>
<dbReference type="Gene3D" id="3.40.50.300">
    <property type="entry name" value="P-loop containing nucleotide triphosphate hydrolases"/>
    <property type="match status" value="1"/>
</dbReference>